<feature type="region of interest" description="Disordered" evidence="1">
    <location>
        <begin position="1"/>
        <end position="28"/>
    </location>
</feature>
<dbReference type="Proteomes" id="UP000015104">
    <property type="component" value="Unassembled WGS sequence"/>
</dbReference>
<reference evidence="2" key="2">
    <citation type="submission" date="2015-06" db="UniProtKB">
        <authorList>
            <consortium name="EnsemblMetazoa"/>
        </authorList>
    </citation>
    <scope>IDENTIFICATION</scope>
</reference>
<evidence type="ECO:0000313" key="2">
    <source>
        <dbReference type="EnsemblMetazoa" id="tetur36g00010.1"/>
    </source>
</evidence>
<feature type="region of interest" description="Disordered" evidence="1">
    <location>
        <begin position="148"/>
        <end position="169"/>
    </location>
</feature>
<evidence type="ECO:0000313" key="3">
    <source>
        <dbReference type="Proteomes" id="UP000015104"/>
    </source>
</evidence>
<dbReference type="EnsemblMetazoa" id="tetur36g00010.1">
    <property type="protein sequence ID" value="tetur36g00010.1"/>
    <property type="gene ID" value="tetur36g00010"/>
</dbReference>
<dbReference type="EMBL" id="CAEY01001033">
    <property type="status" value="NOT_ANNOTATED_CDS"/>
    <property type="molecule type" value="Genomic_DNA"/>
</dbReference>
<reference evidence="3" key="1">
    <citation type="submission" date="2011-08" db="EMBL/GenBank/DDBJ databases">
        <authorList>
            <person name="Rombauts S."/>
        </authorList>
    </citation>
    <scope>NUCLEOTIDE SEQUENCE</scope>
    <source>
        <strain evidence="3">London</strain>
    </source>
</reference>
<keyword evidence="3" id="KW-1185">Reference proteome</keyword>
<sequence length="211" mass="24706">MDEPFNETTNDSTNLSSENNQLDVKSSITDGPYKNETLEKFITLCRSRLTDTPNRRKKRYSSLRRAVSRYNQSRHWNQATFDNLIKKFSCLMELDIDVKNSYPKCEMVEIKKYDQINQCYVSSIDQTGIDPDQHKFIVHRIVNPASPSKKCSASDLKHPSKMPFSKTPKNRLRSEYDKRIIHKEIVTQRRESAVDLILDRFRHCNLNSAQD</sequence>
<name>T1L3J2_TETUR</name>
<organism evidence="2 3">
    <name type="scientific">Tetranychus urticae</name>
    <name type="common">Two-spotted spider mite</name>
    <dbReference type="NCBI Taxonomy" id="32264"/>
    <lineage>
        <taxon>Eukaryota</taxon>
        <taxon>Metazoa</taxon>
        <taxon>Ecdysozoa</taxon>
        <taxon>Arthropoda</taxon>
        <taxon>Chelicerata</taxon>
        <taxon>Arachnida</taxon>
        <taxon>Acari</taxon>
        <taxon>Acariformes</taxon>
        <taxon>Trombidiformes</taxon>
        <taxon>Prostigmata</taxon>
        <taxon>Eleutherengona</taxon>
        <taxon>Raphignathae</taxon>
        <taxon>Tetranychoidea</taxon>
        <taxon>Tetranychidae</taxon>
        <taxon>Tetranychus</taxon>
    </lineage>
</organism>
<evidence type="ECO:0000256" key="1">
    <source>
        <dbReference type="SAM" id="MobiDB-lite"/>
    </source>
</evidence>
<dbReference type="AlphaFoldDB" id="T1L3J2"/>
<dbReference type="EMBL" id="CAEY01001034">
    <property type="status" value="NOT_ANNOTATED_CDS"/>
    <property type="molecule type" value="Genomic_DNA"/>
</dbReference>
<protein>
    <submittedName>
        <fullName evidence="2">Uncharacterized protein</fullName>
    </submittedName>
</protein>
<proteinExistence type="predicted"/>
<accession>T1L3J2</accession>
<dbReference type="HOGENOM" id="CLU_2240002_0_0_1"/>